<dbReference type="PRINTS" id="PR00038">
    <property type="entry name" value="HTHLUXR"/>
</dbReference>
<dbReference type="KEGG" id="kge:TQ33_0759"/>
<dbReference type="EMBL" id="CP010975">
    <property type="protein sequence ID" value="AKE51733.1"/>
    <property type="molecule type" value="Genomic_DNA"/>
</dbReference>
<feature type="domain" description="HTH luxR-type" evidence="7">
    <location>
        <begin position="142"/>
        <end position="207"/>
    </location>
</feature>
<evidence type="ECO:0000256" key="1">
    <source>
        <dbReference type="ARBA" id="ARBA00022553"/>
    </source>
</evidence>
<dbReference type="InterPro" id="IPR001789">
    <property type="entry name" value="Sig_transdc_resp-reg_receiver"/>
</dbReference>
<dbReference type="GO" id="GO:0000160">
    <property type="term" value="P:phosphorelay signal transduction system"/>
    <property type="evidence" value="ECO:0007669"/>
    <property type="project" value="UniProtKB-KW"/>
</dbReference>
<evidence type="ECO:0000256" key="2">
    <source>
        <dbReference type="ARBA" id="ARBA00023012"/>
    </source>
</evidence>
<dbReference type="SUPFAM" id="SSF46894">
    <property type="entry name" value="C-terminal effector domain of the bipartite response regulators"/>
    <property type="match status" value="1"/>
</dbReference>
<dbReference type="CDD" id="cd06170">
    <property type="entry name" value="LuxR_C_like"/>
    <property type="match status" value="1"/>
</dbReference>
<dbReference type="InterPro" id="IPR058245">
    <property type="entry name" value="NreC/VraR/RcsB-like_REC"/>
</dbReference>
<keyword evidence="10" id="KW-1185">Reference proteome</keyword>
<dbReference type="InterPro" id="IPR039420">
    <property type="entry name" value="WalR-like"/>
</dbReference>
<dbReference type="PROSITE" id="PS50110">
    <property type="entry name" value="RESPONSE_REGULATORY"/>
    <property type="match status" value="1"/>
</dbReference>
<accession>A0A0F6RBP1</accession>
<dbReference type="Proteomes" id="UP000034071">
    <property type="component" value="Chromosome"/>
</dbReference>
<dbReference type="GO" id="GO:0006355">
    <property type="term" value="P:regulation of DNA-templated transcription"/>
    <property type="evidence" value="ECO:0007669"/>
    <property type="project" value="InterPro"/>
</dbReference>
<evidence type="ECO:0000256" key="5">
    <source>
        <dbReference type="ARBA" id="ARBA00023163"/>
    </source>
</evidence>
<keyword evidence="4" id="KW-0238">DNA-binding</keyword>
<gene>
    <name evidence="9" type="ORF">TQ33_0759</name>
</gene>
<evidence type="ECO:0000256" key="4">
    <source>
        <dbReference type="ARBA" id="ARBA00023125"/>
    </source>
</evidence>
<dbReference type="Pfam" id="PF00072">
    <property type="entry name" value="Response_reg"/>
    <property type="match status" value="1"/>
</dbReference>
<dbReference type="PROSITE" id="PS50043">
    <property type="entry name" value="HTH_LUXR_2"/>
    <property type="match status" value="1"/>
</dbReference>
<organism evidence="9 10">
    <name type="scientific">Kangiella geojedonensis</name>
    <dbReference type="NCBI Taxonomy" id="914150"/>
    <lineage>
        <taxon>Bacteria</taxon>
        <taxon>Pseudomonadati</taxon>
        <taxon>Pseudomonadota</taxon>
        <taxon>Gammaproteobacteria</taxon>
        <taxon>Kangiellales</taxon>
        <taxon>Kangiellaceae</taxon>
        <taxon>Kangiella</taxon>
    </lineage>
</organism>
<dbReference type="GO" id="GO:0003677">
    <property type="term" value="F:DNA binding"/>
    <property type="evidence" value="ECO:0007669"/>
    <property type="project" value="UniProtKB-KW"/>
</dbReference>
<keyword evidence="3" id="KW-0805">Transcription regulation</keyword>
<feature type="modified residue" description="4-aspartylphosphate" evidence="6">
    <location>
        <position position="54"/>
    </location>
</feature>
<dbReference type="PANTHER" id="PTHR43214:SF3">
    <property type="entry name" value="RESPONSE REGULATOR UVRY"/>
    <property type="match status" value="1"/>
</dbReference>
<sequence>MIKVLLVDDHDLVRTGLSRLLSDAEGIEVIGEAKSGEEAITQQKAHQPHVVLMDANMPGIGGLEATRRMLRFDPDLKVIALTVHGDEPYPSQFISAGAMGYLTKGTDIEEMVKAIHSVNRGKLYLAAEVAQQMAISQFKNHDDNPFSKLSEREMQIMLMITRGEKVQSISDTLHLSPKTVNSYRYRLFEKLGVENDVGLTHLALRYKVIESQ</sequence>
<reference evidence="9 10" key="1">
    <citation type="submission" date="2015-02" db="EMBL/GenBank/DDBJ databases">
        <title>Complete genome sequence of Kangiella geojedonensis strain YCS-5T.</title>
        <authorList>
            <person name="Kim K.M."/>
        </authorList>
    </citation>
    <scope>NUCLEOTIDE SEQUENCE [LARGE SCALE GENOMIC DNA]</scope>
    <source>
        <strain evidence="9 10">YCS-5</strain>
    </source>
</reference>
<dbReference type="SMART" id="SM00421">
    <property type="entry name" value="HTH_LUXR"/>
    <property type="match status" value="1"/>
</dbReference>
<keyword evidence="2" id="KW-0902">Two-component regulatory system</keyword>
<evidence type="ECO:0000259" key="7">
    <source>
        <dbReference type="PROSITE" id="PS50043"/>
    </source>
</evidence>
<feature type="domain" description="Response regulatory" evidence="8">
    <location>
        <begin position="3"/>
        <end position="119"/>
    </location>
</feature>
<dbReference type="InterPro" id="IPR011006">
    <property type="entry name" value="CheY-like_superfamily"/>
</dbReference>
<dbReference type="InterPro" id="IPR016032">
    <property type="entry name" value="Sig_transdc_resp-reg_C-effctor"/>
</dbReference>
<keyword evidence="5" id="KW-0804">Transcription</keyword>
<dbReference type="Pfam" id="PF00196">
    <property type="entry name" value="GerE"/>
    <property type="match status" value="1"/>
</dbReference>
<evidence type="ECO:0000256" key="6">
    <source>
        <dbReference type="PROSITE-ProRule" id="PRU00169"/>
    </source>
</evidence>
<dbReference type="CDD" id="cd17535">
    <property type="entry name" value="REC_NarL-like"/>
    <property type="match status" value="1"/>
</dbReference>
<name>A0A0F6RBP1_9GAMM</name>
<dbReference type="NCBIfam" id="NF007018">
    <property type="entry name" value="PRK09483.1"/>
    <property type="match status" value="1"/>
</dbReference>
<evidence type="ECO:0000259" key="8">
    <source>
        <dbReference type="PROSITE" id="PS50110"/>
    </source>
</evidence>
<dbReference type="PATRIC" id="fig|914150.5.peg.771"/>
<dbReference type="RefSeq" id="WP_046560885.1">
    <property type="nucleotide sequence ID" value="NZ_CP010975.1"/>
</dbReference>
<evidence type="ECO:0000313" key="9">
    <source>
        <dbReference type="EMBL" id="AKE51733.1"/>
    </source>
</evidence>
<dbReference type="InterPro" id="IPR000792">
    <property type="entry name" value="Tscrpt_reg_LuxR_C"/>
</dbReference>
<evidence type="ECO:0000256" key="3">
    <source>
        <dbReference type="ARBA" id="ARBA00023015"/>
    </source>
</evidence>
<proteinExistence type="predicted"/>
<evidence type="ECO:0000313" key="10">
    <source>
        <dbReference type="Proteomes" id="UP000034071"/>
    </source>
</evidence>
<dbReference type="STRING" id="914150.TQ33_0759"/>
<dbReference type="AlphaFoldDB" id="A0A0F6RBP1"/>
<dbReference type="PROSITE" id="PS00622">
    <property type="entry name" value="HTH_LUXR_1"/>
    <property type="match status" value="1"/>
</dbReference>
<dbReference type="OrthoDB" id="9796655at2"/>
<dbReference type="Gene3D" id="3.40.50.2300">
    <property type="match status" value="1"/>
</dbReference>
<dbReference type="HOGENOM" id="CLU_000445_90_1_6"/>
<dbReference type="SUPFAM" id="SSF52172">
    <property type="entry name" value="CheY-like"/>
    <property type="match status" value="1"/>
</dbReference>
<dbReference type="PANTHER" id="PTHR43214">
    <property type="entry name" value="TWO-COMPONENT RESPONSE REGULATOR"/>
    <property type="match status" value="1"/>
</dbReference>
<protein>
    <submittedName>
        <fullName evidence="9">LuxR family two component transcriptional regulator</fullName>
    </submittedName>
</protein>
<dbReference type="SMART" id="SM00448">
    <property type="entry name" value="REC"/>
    <property type="match status" value="1"/>
</dbReference>
<keyword evidence="1 6" id="KW-0597">Phosphoprotein</keyword>